<proteinExistence type="predicted"/>
<protein>
    <submittedName>
        <fullName evidence="2">Uncharacterized protein</fullName>
    </submittedName>
</protein>
<evidence type="ECO:0000313" key="2">
    <source>
        <dbReference type="EMBL" id="KAK4292783.1"/>
    </source>
</evidence>
<gene>
    <name evidence="2" type="ORF">Pmani_034475</name>
</gene>
<dbReference type="Proteomes" id="UP001292094">
    <property type="component" value="Unassembled WGS sequence"/>
</dbReference>
<evidence type="ECO:0000313" key="3">
    <source>
        <dbReference type="Proteomes" id="UP001292094"/>
    </source>
</evidence>
<keyword evidence="3" id="KW-1185">Reference proteome</keyword>
<sequence>MDAGRFLEVCQGRVAVMKRPDQTKPDPPNASKCVRGGGMEEEHIRSTPGNDTHAAKGREGCKQKGEKFGKAVSNSTTNKVHPSSTRPLLPQLVPFFLNSSPSSSTRPLLPQLVPFFLNTSPSSSTRSLLSQHVPFFLNTSPPSSTRALPLTTPASHRSSFHVNLTPSGISEVSPEAANQSLTPTPSP</sequence>
<accession>A0AAE1NMN7</accession>
<feature type="region of interest" description="Disordered" evidence="1">
    <location>
        <begin position="18"/>
        <end position="88"/>
    </location>
</feature>
<dbReference type="AlphaFoldDB" id="A0AAE1NMN7"/>
<feature type="compositionally biased region" description="Polar residues" evidence="1">
    <location>
        <begin position="72"/>
        <end position="86"/>
    </location>
</feature>
<evidence type="ECO:0000256" key="1">
    <source>
        <dbReference type="SAM" id="MobiDB-lite"/>
    </source>
</evidence>
<reference evidence="2" key="1">
    <citation type="submission" date="2023-11" db="EMBL/GenBank/DDBJ databases">
        <title>Genome assemblies of two species of porcelain crab, Petrolisthes cinctipes and Petrolisthes manimaculis (Anomura: Porcellanidae).</title>
        <authorList>
            <person name="Angst P."/>
        </authorList>
    </citation>
    <scope>NUCLEOTIDE SEQUENCE</scope>
    <source>
        <strain evidence="2">PB745_02</strain>
        <tissue evidence="2">Gill</tissue>
    </source>
</reference>
<feature type="region of interest" description="Disordered" evidence="1">
    <location>
        <begin position="143"/>
        <end position="187"/>
    </location>
</feature>
<comment type="caution">
    <text evidence="2">The sequence shown here is derived from an EMBL/GenBank/DDBJ whole genome shotgun (WGS) entry which is preliminary data.</text>
</comment>
<feature type="compositionally biased region" description="Basic and acidic residues" evidence="1">
    <location>
        <begin position="53"/>
        <end position="69"/>
    </location>
</feature>
<organism evidence="2 3">
    <name type="scientific">Petrolisthes manimaculis</name>
    <dbReference type="NCBI Taxonomy" id="1843537"/>
    <lineage>
        <taxon>Eukaryota</taxon>
        <taxon>Metazoa</taxon>
        <taxon>Ecdysozoa</taxon>
        <taxon>Arthropoda</taxon>
        <taxon>Crustacea</taxon>
        <taxon>Multicrustacea</taxon>
        <taxon>Malacostraca</taxon>
        <taxon>Eumalacostraca</taxon>
        <taxon>Eucarida</taxon>
        <taxon>Decapoda</taxon>
        <taxon>Pleocyemata</taxon>
        <taxon>Anomura</taxon>
        <taxon>Galatheoidea</taxon>
        <taxon>Porcellanidae</taxon>
        <taxon>Petrolisthes</taxon>
    </lineage>
</organism>
<name>A0AAE1NMN7_9EUCA</name>
<dbReference type="EMBL" id="JAWZYT010004729">
    <property type="protein sequence ID" value="KAK4292783.1"/>
    <property type="molecule type" value="Genomic_DNA"/>
</dbReference>